<evidence type="ECO:0000259" key="15">
    <source>
        <dbReference type="Pfam" id="PF01207"/>
    </source>
</evidence>
<dbReference type="EMBL" id="PFCP01000007">
    <property type="protein sequence ID" value="PIR69133.1"/>
    <property type="molecule type" value="Genomic_DNA"/>
</dbReference>
<dbReference type="InterPro" id="IPR024036">
    <property type="entry name" value="tRNA-dHydroUridine_Synthase_C"/>
</dbReference>
<feature type="binding site" evidence="14">
    <location>
        <position position="182"/>
    </location>
    <ligand>
        <name>FMN</name>
        <dbReference type="ChEBI" id="CHEBI:58210"/>
    </ligand>
</feature>
<dbReference type="InterPro" id="IPR018517">
    <property type="entry name" value="tRNA_hU_synthase_CS"/>
</dbReference>
<comment type="cofactor">
    <cofactor evidence="1 12 14">
        <name>FMN</name>
        <dbReference type="ChEBI" id="CHEBI:58210"/>
    </cofactor>
</comment>
<dbReference type="SUPFAM" id="SSF51395">
    <property type="entry name" value="FMN-linked oxidoreductases"/>
    <property type="match status" value="1"/>
</dbReference>
<sequence>MTNFWKKLNKPFFCLAPMSDVTDIAFRRILAKYSKNRENKDSVVFWTEFVAADGLCNKLAKKKLSYILKYSEAERPIVAQVFGANKENMEKACSYIASLGFDGIDINMGCPDKSVVAQGAGSGLIKTPQLARKIIQAAHKGIKSAGLHIPVSVKTRVGFNKEDIDNWIPELLKEDISVLTIHLRTTKELSLVPAHWDLMKKIVELRNKINPEILLIGNGDVTDINDARKKYEEYGCDGIMIGSEVFGDPWVFQGEHIASIEEKLNVLIEHTQIFDKELLKPKHKNFAVMKKHFKAYVNDFPGAKELRVKLMETENSKEVEKIINDFLKRK</sequence>
<accession>A0A2J0JII7</accession>
<keyword evidence="4 12" id="KW-0285">Flavoprotein</keyword>
<protein>
    <recommendedName>
        <fullName evidence="12">tRNA-dihydrouridine synthase</fullName>
        <ecNumber evidence="12">1.3.1.-</ecNumber>
    </recommendedName>
</protein>
<dbReference type="Gene3D" id="1.10.1200.80">
    <property type="entry name" value="Putative flavin oxidoreducatase, domain 2"/>
    <property type="match status" value="1"/>
</dbReference>
<dbReference type="InterPro" id="IPR001269">
    <property type="entry name" value="DUS_fam"/>
</dbReference>
<keyword evidence="6 12" id="KW-0819">tRNA processing</keyword>
<reference evidence="17" key="1">
    <citation type="submission" date="2017-09" db="EMBL/GenBank/DDBJ databases">
        <title>Depth-based differentiation of microbial function through sediment-hosted aquifers and enrichment of novel symbionts in the deep terrestrial subsurface.</title>
        <authorList>
            <person name="Probst A.J."/>
            <person name="Ladd B."/>
            <person name="Jarett J.K."/>
            <person name="Geller-Mcgrath D.E."/>
            <person name="Sieber C.M.K."/>
            <person name="Emerson J.B."/>
            <person name="Anantharaman K."/>
            <person name="Thomas B.C."/>
            <person name="Malmstrom R."/>
            <person name="Stieglmeier M."/>
            <person name="Klingl A."/>
            <person name="Woyke T."/>
            <person name="Ryan C.M."/>
            <person name="Banfield J.F."/>
        </authorList>
    </citation>
    <scope>NUCLEOTIDE SEQUENCE [LARGE SCALE GENOMIC DNA]</scope>
</reference>
<dbReference type="PROSITE" id="PS01136">
    <property type="entry name" value="UPF0034"/>
    <property type="match status" value="1"/>
</dbReference>
<keyword evidence="3" id="KW-0820">tRNA-binding</keyword>
<feature type="binding site" evidence="14">
    <location>
        <position position="80"/>
    </location>
    <ligand>
        <name>FMN</name>
        <dbReference type="ChEBI" id="CHEBI:58210"/>
    </ligand>
</feature>
<comment type="catalytic activity">
    <reaction evidence="10">
        <text>a 5,6-dihydrouridine in tRNA + NADP(+) = a uridine in tRNA + NADPH + H(+)</text>
        <dbReference type="Rhea" id="RHEA:23624"/>
        <dbReference type="Rhea" id="RHEA-COMP:13339"/>
        <dbReference type="Rhea" id="RHEA-COMP:13887"/>
        <dbReference type="ChEBI" id="CHEBI:15378"/>
        <dbReference type="ChEBI" id="CHEBI:57783"/>
        <dbReference type="ChEBI" id="CHEBI:58349"/>
        <dbReference type="ChEBI" id="CHEBI:65315"/>
        <dbReference type="ChEBI" id="CHEBI:74443"/>
    </reaction>
</comment>
<evidence type="ECO:0000256" key="14">
    <source>
        <dbReference type="PIRSR" id="PIRSR006621-2"/>
    </source>
</evidence>
<evidence type="ECO:0000256" key="5">
    <source>
        <dbReference type="ARBA" id="ARBA00022643"/>
    </source>
</evidence>
<evidence type="ECO:0000256" key="9">
    <source>
        <dbReference type="ARBA" id="ARBA00023002"/>
    </source>
</evidence>
<dbReference type="InterPro" id="IPR013785">
    <property type="entry name" value="Aldolase_TIM"/>
</dbReference>
<dbReference type="PANTHER" id="PTHR11082">
    <property type="entry name" value="TRNA-DIHYDROURIDINE SYNTHASE"/>
    <property type="match status" value="1"/>
</dbReference>
<dbReference type="AlphaFoldDB" id="A0A2J0JII7"/>
<dbReference type="Proteomes" id="UP000228613">
    <property type="component" value="Unassembled WGS sequence"/>
</dbReference>
<feature type="binding site" evidence="14">
    <location>
        <position position="154"/>
    </location>
    <ligand>
        <name>FMN</name>
        <dbReference type="ChEBI" id="CHEBI:58210"/>
    </ligand>
</feature>
<dbReference type="Pfam" id="PF01207">
    <property type="entry name" value="Dus"/>
    <property type="match status" value="1"/>
</dbReference>
<evidence type="ECO:0000256" key="13">
    <source>
        <dbReference type="PIRSR" id="PIRSR006621-1"/>
    </source>
</evidence>
<evidence type="ECO:0000313" key="17">
    <source>
        <dbReference type="Proteomes" id="UP000228613"/>
    </source>
</evidence>
<keyword evidence="5 12" id="KW-0288">FMN</keyword>
<keyword evidence="7" id="KW-0521">NADP</keyword>
<evidence type="ECO:0000256" key="6">
    <source>
        <dbReference type="ARBA" id="ARBA00022694"/>
    </source>
</evidence>
<dbReference type="GO" id="GO:0017150">
    <property type="term" value="F:tRNA dihydrouridine synthase activity"/>
    <property type="evidence" value="ECO:0007669"/>
    <property type="project" value="InterPro"/>
</dbReference>
<gene>
    <name evidence="16" type="ORF">COU48_00225</name>
</gene>
<dbReference type="PANTHER" id="PTHR11082:SF25">
    <property type="entry name" value="DUS-LIKE FMN-BINDING DOMAIN-CONTAINING PROTEIN"/>
    <property type="match status" value="1"/>
</dbReference>
<feature type="active site" description="Proton donor" evidence="13">
    <location>
        <position position="110"/>
    </location>
</feature>
<dbReference type="Gene3D" id="3.20.20.70">
    <property type="entry name" value="Aldolase class I"/>
    <property type="match status" value="1"/>
</dbReference>
<comment type="similarity">
    <text evidence="12">Belongs to the dus family.</text>
</comment>
<keyword evidence="8" id="KW-0694">RNA-binding</keyword>
<evidence type="ECO:0000313" key="16">
    <source>
        <dbReference type="EMBL" id="PIR69133.1"/>
    </source>
</evidence>
<dbReference type="EC" id="1.3.1.-" evidence="12"/>
<keyword evidence="9 12" id="KW-0560">Oxidoreductase</keyword>
<dbReference type="GO" id="GO:0050660">
    <property type="term" value="F:flavin adenine dinucleotide binding"/>
    <property type="evidence" value="ECO:0007669"/>
    <property type="project" value="InterPro"/>
</dbReference>
<dbReference type="CDD" id="cd02801">
    <property type="entry name" value="DUS_like_FMN"/>
    <property type="match status" value="1"/>
</dbReference>
<feature type="domain" description="DUS-like FMN-binding" evidence="15">
    <location>
        <begin position="15"/>
        <end position="326"/>
    </location>
</feature>
<evidence type="ECO:0000256" key="1">
    <source>
        <dbReference type="ARBA" id="ARBA00001917"/>
    </source>
</evidence>
<evidence type="ECO:0000256" key="4">
    <source>
        <dbReference type="ARBA" id="ARBA00022630"/>
    </source>
</evidence>
<organism evidence="16 17">
    <name type="scientific">Candidatus Nomurabacteria bacterium CG10_big_fil_rev_8_21_14_0_10_03_31_7</name>
    <dbReference type="NCBI Taxonomy" id="1974730"/>
    <lineage>
        <taxon>Bacteria</taxon>
        <taxon>Candidatus Nomuraibacteriota</taxon>
    </lineage>
</organism>
<keyword evidence="14" id="KW-0547">Nucleotide-binding</keyword>
<dbReference type="GO" id="GO:0000049">
    <property type="term" value="F:tRNA binding"/>
    <property type="evidence" value="ECO:0007669"/>
    <property type="project" value="UniProtKB-KW"/>
</dbReference>
<evidence type="ECO:0000256" key="12">
    <source>
        <dbReference type="PIRNR" id="PIRNR006621"/>
    </source>
</evidence>
<evidence type="ECO:0000256" key="11">
    <source>
        <dbReference type="ARBA" id="ARBA00048802"/>
    </source>
</evidence>
<dbReference type="PIRSF" id="PIRSF006621">
    <property type="entry name" value="Dus"/>
    <property type="match status" value="1"/>
</dbReference>
<comment type="catalytic activity">
    <reaction evidence="11">
        <text>a 5,6-dihydrouridine in tRNA + NAD(+) = a uridine in tRNA + NADH + H(+)</text>
        <dbReference type="Rhea" id="RHEA:54452"/>
        <dbReference type="Rhea" id="RHEA-COMP:13339"/>
        <dbReference type="Rhea" id="RHEA-COMP:13887"/>
        <dbReference type="ChEBI" id="CHEBI:15378"/>
        <dbReference type="ChEBI" id="CHEBI:57540"/>
        <dbReference type="ChEBI" id="CHEBI:57945"/>
        <dbReference type="ChEBI" id="CHEBI:65315"/>
        <dbReference type="ChEBI" id="CHEBI:74443"/>
    </reaction>
</comment>
<evidence type="ECO:0000256" key="7">
    <source>
        <dbReference type="ARBA" id="ARBA00022857"/>
    </source>
</evidence>
<dbReference type="InterPro" id="IPR035587">
    <property type="entry name" value="DUS-like_FMN-bd"/>
</dbReference>
<evidence type="ECO:0000256" key="3">
    <source>
        <dbReference type="ARBA" id="ARBA00022555"/>
    </source>
</evidence>
<evidence type="ECO:0000256" key="8">
    <source>
        <dbReference type="ARBA" id="ARBA00022884"/>
    </source>
</evidence>
<comment type="caution">
    <text evidence="16">The sequence shown here is derived from an EMBL/GenBank/DDBJ whole genome shotgun (WGS) entry which is preliminary data.</text>
</comment>
<proteinExistence type="inferred from homology"/>
<evidence type="ECO:0000256" key="2">
    <source>
        <dbReference type="ARBA" id="ARBA00002790"/>
    </source>
</evidence>
<comment type="function">
    <text evidence="2 12">Catalyzes the synthesis of 5,6-dihydrouridine (D), a modified base found in the D-loop of most tRNAs, via the reduction of the C5-C6 double bond in target uridines.</text>
</comment>
<name>A0A2J0JII7_9BACT</name>
<evidence type="ECO:0000256" key="10">
    <source>
        <dbReference type="ARBA" id="ARBA00048205"/>
    </source>
</evidence>